<organism evidence="3 4">
    <name type="scientific">Anatilimnocola aggregata</name>
    <dbReference type="NCBI Taxonomy" id="2528021"/>
    <lineage>
        <taxon>Bacteria</taxon>
        <taxon>Pseudomonadati</taxon>
        <taxon>Planctomycetota</taxon>
        <taxon>Planctomycetia</taxon>
        <taxon>Pirellulales</taxon>
        <taxon>Pirellulaceae</taxon>
        <taxon>Anatilimnocola</taxon>
    </lineage>
</organism>
<dbReference type="RefSeq" id="WP_202921628.1">
    <property type="nucleotide sequence ID" value="NZ_CP036274.1"/>
</dbReference>
<dbReference type="PANTHER" id="PTHR34512:SF30">
    <property type="entry name" value="OUTER MEMBRANE PROTEIN ASSEMBLY FACTOR BAMB"/>
    <property type="match status" value="1"/>
</dbReference>
<evidence type="ECO:0000256" key="1">
    <source>
        <dbReference type="SAM" id="SignalP"/>
    </source>
</evidence>
<evidence type="ECO:0000259" key="2">
    <source>
        <dbReference type="Pfam" id="PF13360"/>
    </source>
</evidence>
<feature type="signal peptide" evidence="1">
    <location>
        <begin position="1"/>
        <end position="25"/>
    </location>
</feature>
<dbReference type="InterPro" id="IPR015943">
    <property type="entry name" value="WD40/YVTN_repeat-like_dom_sf"/>
</dbReference>
<dbReference type="Proteomes" id="UP000315017">
    <property type="component" value="Chromosome"/>
</dbReference>
<dbReference type="PANTHER" id="PTHR34512">
    <property type="entry name" value="CELL SURFACE PROTEIN"/>
    <property type="match status" value="1"/>
</dbReference>
<keyword evidence="4" id="KW-1185">Reference proteome</keyword>
<dbReference type="GO" id="GO:0016491">
    <property type="term" value="F:oxidoreductase activity"/>
    <property type="evidence" value="ECO:0007669"/>
    <property type="project" value="UniProtKB-KW"/>
</dbReference>
<feature type="chain" id="PRO_5021836467" evidence="1">
    <location>
        <begin position="26"/>
        <end position="458"/>
    </location>
</feature>
<dbReference type="SMART" id="SM00564">
    <property type="entry name" value="PQQ"/>
    <property type="match status" value="4"/>
</dbReference>
<dbReference type="AlphaFoldDB" id="A0A517Y830"/>
<accession>A0A517Y830</accession>
<dbReference type="InterPro" id="IPR011047">
    <property type="entry name" value="Quinoprotein_ADH-like_sf"/>
</dbReference>
<dbReference type="EC" id="1.1.9.1" evidence="3"/>
<sequence precursor="true">MRWLLPLVCLAGCGTSVSVPSASVAQSPAVPTTFVAASAPAKDWPQWMGPQRNDVWDETGIVEKFPESGLPVVWRTKIGGGYAGPAVVGDRVYVMDYQRKEGALQNDPGTRNELKGTERVLCLSANDGSLLWKHEYECPYAISYANGPRCTPTVHGDKVYTLGAEGNLFCLEAATGKVVWSKEFKVDYQAPTPIWGFTSHPLVDGNKLFCLVGGPGSTVVAFDKDSGKELWKALSAPDAGYCPPTMITAGGTKQLLIWHPESLNSLNPENGDVYWSEPLAPQYGMSVAAPVKSGDYLYASSIGDIGGVWKLDQTKPAVQEVWIGDNKTAVYVCNSTVHVDKGVVFGSDCRGGQFRAVDLETGKRLWETFKPTTGDRRASHGTAFVVKNGEKFFLFSETGDLILANLNREAYEEISRFHVLKPTSEAFGREVVWSHPAFANRSVYARNDEEIVCVSLAK</sequence>
<dbReference type="SUPFAM" id="SSF50998">
    <property type="entry name" value="Quinoprotein alcohol dehydrogenase-like"/>
    <property type="match status" value="1"/>
</dbReference>
<proteinExistence type="predicted"/>
<gene>
    <name evidence="3" type="primary">qbdA_1</name>
    <name evidence="3" type="ORF">ETAA8_14430</name>
</gene>
<feature type="domain" description="Pyrrolo-quinoline quinone repeat" evidence="2">
    <location>
        <begin position="118"/>
        <end position="367"/>
    </location>
</feature>
<dbReference type="InterPro" id="IPR002372">
    <property type="entry name" value="PQQ_rpt_dom"/>
</dbReference>
<evidence type="ECO:0000313" key="3">
    <source>
        <dbReference type="EMBL" id="QDU26365.1"/>
    </source>
</evidence>
<dbReference type="InterPro" id="IPR018391">
    <property type="entry name" value="PQQ_b-propeller_rpt"/>
</dbReference>
<protein>
    <submittedName>
        <fullName evidence="3">Quinohemoprotein alcohol dehydrogenase ADH IIB</fullName>
        <ecNumber evidence="3">1.1.9.1</ecNumber>
    </submittedName>
</protein>
<evidence type="ECO:0000313" key="4">
    <source>
        <dbReference type="Proteomes" id="UP000315017"/>
    </source>
</evidence>
<dbReference type="EMBL" id="CP036274">
    <property type="protein sequence ID" value="QDU26365.1"/>
    <property type="molecule type" value="Genomic_DNA"/>
</dbReference>
<reference evidence="3 4" key="1">
    <citation type="submission" date="2019-02" db="EMBL/GenBank/DDBJ databases">
        <title>Deep-cultivation of Planctomycetes and their phenomic and genomic characterization uncovers novel biology.</title>
        <authorList>
            <person name="Wiegand S."/>
            <person name="Jogler M."/>
            <person name="Boedeker C."/>
            <person name="Pinto D."/>
            <person name="Vollmers J."/>
            <person name="Rivas-Marin E."/>
            <person name="Kohn T."/>
            <person name="Peeters S.H."/>
            <person name="Heuer A."/>
            <person name="Rast P."/>
            <person name="Oberbeckmann S."/>
            <person name="Bunk B."/>
            <person name="Jeske O."/>
            <person name="Meyerdierks A."/>
            <person name="Storesund J.E."/>
            <person name="Kallscheuer N."/>
            <person name="Luecker S."/>
            <person name="Lage O.M."/>
            <person name="Pohl T."/>
            <person name="Merkel B.J."/>
            <person name="Hornburger P."/>
            <person name="Mueller R.-W."/>
            <person name="Bruemmer F."/>
            <person name="Labrenz M."/>
            <person name="Spormann A.M."/>
            <person name="Op den Camp H."/>
            <person name="Overmann J."/>
            <person name="Amann R."/>
            <person name="Jetten M.S.M."/>
            <person name="Mascher T."/>
            <person name="Medema M.H."/>
            <person name="Devos D.P."/>
            <person name="Kaster A.-K."/>
            <person name="Ovreas L."/>
            <person name="Rohde M."/>
            <person name="Galperin M.Y."/>
            <person name="Jogler C."/>
        </authorList>
    </citation>
    <scope>NUCLEOTIDE SEQUENCE [LARGE SCALE GENOMIC DNA]</scope>
    <source>
        <strain evidence="3 4">ETA_A8</strain>
    </source>
</reference>
<name>A0A517Y830_9BACT</name>
<dbReference type="Gene3D" id="2.130.10.10">
    <property type="entry name" value="YVTN repeat-like/Quinoprotein amine dehydrogenase"/>
    <property type="match status" value="2"/>
</dbReference>
<dbReference type="KEGG" id="aagg:ETAA8_14430"/>
<dbReference type="Pfam" id="PF13360">
    <property type="entry name" value="PQQ_2"/>
    <property type="match status" value="1"/>
</dbReference>
<keyword evidence="3" id="KW-0560">Oxidoreductase</keyword>
<keyword evidence="1" id="KW-0732">Signal</keyword>